<dbReference type="PANTHER" id="PTHR13697:SF52">
    <property type="entry name" value="ATP-DEPENDENT 6-PHOSPHOFRUCTOKINASE 3"/>
    <property type="match status" value="1"/>
</dbReference>
<comment type="pathway">
    <text evidence="2">Carbohydrate degradation; glycolysis; D-glyceraldehyde 3-phosphate and glycerone phosphate from D-glucose: step 3/4.</text>
</comment>
<evidence type="ECO:0000256" key="3">
    <source>
        <dbReference type="ARBA" id="ARBA00022490"/>
    </source>
</evidence>
<dbReference type="GO" id="GO:0030388">
    <property type="term" value="P:fructose 1,6-bisphosphate metabolic process"/>
    <property type="evidence" value="ECO:0007669"/>
    <property type="project" value="TreeGrafter"/>
</dbReference>
<dbReference type="GO" id="GO:0016208">
    <property type="term" value="F:AMP binding"/>
    <property type="evidence" value="ECO:0007669"/>
    <property type="project" value="TreeGrafter"/>
</dbReference>
<evidence type="ECO:0000256" key="9">
    <source>
        <dbReference type="ARBA" id="ARBA00048070"/>
    </source>
</evidence>
<dbReference type="OrthoDB" id="537915at2759"/>
<feature type="compositionally biased region" description="Basic and acidic residues" evidence="10">
    <location>
        <begin position="663"/>
        <end position="674"/>
    </location>
</feature>
<dbReference type="Gene3D" id="3.40.50.450">
    <property type="match status" value="1"/>
</dbReference>
<dbReference type="AlphaFoldDB" id="A0A1Q9E0T6"/>
<feature type="signal peptide" evidence="11">
    <location>
        <begin position="1"/>
        <end position="25"/>
    </location>
</feature>
<dbReference type="GO" id="GO:0061621">
    <property type="term" value="P:canonical glycolysis"/>
    <property type="evidence" value="ECO:0007669"/>
    <property type="project" value="TreeGrafter"/>
</dbReference>
<dbReference type="GO" id="GO:0005524">
    <property type="term" value="F:ATP binding"/>
    <property type="evidence" value="ECO:0007669"/>
    <property type="project" value="TreeGrafter"/>
</dbReference>
<evidence type="ECO:0000256" key="2">
    <source>
        <dbReference type="ARBA" id="ARBA00004679"/>
    </source>
</evidence>
<dbReference type="EMBL" id="LSRX01000306">
    <property type="protein sequence ID" value="OLQ01040.1"/>
    <property type="molecule type" value="Genomic_DNA"/>
</dbReference>
<dbReference type="GO" id="GO:0048029">
    <property type="term" value="F:monosaccharide binding"/>
    <property type="evidence" value="ECO:0007669"/>
    <property type="project" value="TreeGrafter"/>
</dbReference>
<evidence type="ECO:0000256" key="11">
    <source>
        <dbReference type="SAM" id="SignalP"/>
    </source>
</evidence>
<dbReference type="PANTHER" id="PTHR13697">
    <property type="entry name" value="PHOSPHOFRUCTOKINASE"/>
    <property type="match status" value="1"/>
</dbReference>
<feature type="chain" id="PRO_5012548179" evidence="11">
    <location>
        <begin position="26"/>
        <end position="824"/>
    </location>
</feature>
<feature type="region of interest" description="Disordered" evidence="10">
    <location>
        <begin position="529"/>
        <end position="551"/>
    </location>
</feature>
<dbReference type="GO" id="GO:0046872">
    <property type="term" value="F:metal ion binding"/>
    <property type="evidence" value="ECO:0007669"/>
    <property type="project" value="UniProtKB-KW"/>
</dbReference>
<comment type="catalytic activity">
    <reaction evidence="9">
        <text>beta-D-fructose 6-phosphate + ATP = beta-D-fructose 1,6-bisphosphate + ADP + H(+)</text>
        <dbReference type="Rhea" id="RHEA:16109"/>
        <dbReference type="ChEBI" id="CHEBI:15378"/>
        <dbReference type="ChEBI" id="CHEBI:30616"/>
        <dbReference type="ChEBI" id="CHEBI:32966"/>
        <dbReference type="ChEBI" id="CHEBI:57634"/>
        <dbReference type="ChEBI" id="CHEBI:456216"/>
        <dbReference type="EC" id="2.7.1.11"/>
    </reaction>
</comment>
<dbReference type="GO" id="GO:0006002">
    <property type="term" value="P:fructose 6-phosphate metabolic process"/>
    <property type="evidence" value="ECO:0007669"/>
    <property type="project" value="InterPro"/>
</dbReference>
<keyword evidence="4" id="KW-0808">Transferase</keyword>
<protein>
    <submittedName>
        <fullName evidence="13">6-phosphofructokinase 2</fullName>
    </submittedName>
</protein>
<dbReference type="InterPro" id="IPR022953">
    <property type="entry name" value="ATP_PFK"/>
</dbReference>
<reference evidence="13 14" key="1">
    <citation type="submission" date="2016-02" db="EMBL/GenBank/DDBJ databases">
        <title>Genome analysis of coral dinoflagellate symbionts highlights evolutionary adaptations to a symbiotic lifestyle.</title>
        <authorList>
            <person name="Aranda M."/>
            <person name="Li Y."/>
            <person name="Liew Y.J."/>
            <person name="Baumgarten S."/>
            <person name="Simakov O."/>
            <person name="Wilson M."/>
            <person name="Piel J."/>
            <person name="Ashoor H."/>
            <person name="Bougouffa S."/>
            <person name="Bajic V.B."/>
            <person name="Ryu T."/>
            <person name="Ravasi T."/>
            <person name="Bayer T."/>
            <person name="Micklem G."/>
            <person name="Kim H."/>
            <person name="Bhak J."/>
            <person name="Lajeunesse T.C."/>
            <person name="Voolstra C.R."/>
        </authorList>
    </citation>
    <scope>NUCLEOTIDE SEQUENCE [LARGE SCALE GENOMIC DNA]</scope>
    <source>
        <strain evidence="13 14">CCMP2467</strain>
    </source>
</reference>
<dbReference type="GO" id="GO:0070095">
    <property type="term" value="F:fructose-6-phosphate binding"/>
    <property type="evidence" value="ECO:0007669"/>
    <property type="project" value="TreeGrafter"/>
</dbReference>
<dbReference type="InterPro" id="IPR000023">
    <property type="entry name" value="Phosphofructokinase_dom"/>
</dbReference>
<keyword evidence="5" id="KW-0479">Metal-binding</keyword>
<evidence type="ECO:0000313" key="13">
    <source>
        <dbReference type="EMBL" id="OLQ01040.1"/>
    </source>
</evidence>
<evidence type="ECO:0000256" key="5">
    <source>
        <dbReference type="ARBA" id="ARBA00022723"/>
    </source>
</evidence>
<name>A0A1Q9E0T6_SYMMI</name>
<evidence type="ECO:0000256" key="7">
    <source>
        <dbReference type="ARBA" id="ARBA00022842"/>
    </source>
</evidence>
<dbReference type="GO" id="GO:0005945">
    <property type="term" value="C:6-phosphofructokinase complex"/>
    <property type="evidence" value="ECO:0007669"/>
    <property type="project" value="TreeGrafter"/>
</dbReference>
<feature type="region of interest" description="Disordered" evidence="10">
    <location>
        <begin position="659"/>
        <end position="690"/>
    </location>
</feature>
<dbReference type="Pfam" id="PF00365">
    <property type="entry name" value="PFK"/>
    <property type="match status" value="1"/>
</dbReference>
<keyword evidence="7" id="KW-0460">Magnesium</keyword>
<evidence type="ECO:0000256" key="6">
    <source>
        <dbReference type="ARBA" id="ARBA00022777"/>
    </source>
</evidence>
<dbReference type="PRINTS" id="PR00476">
    <property type="entry name" value="PHFRCTKINASE"/>
</dbReference>
<dbReference type="Proteomes" id="UP000186817">
    <property type="component" value="Unassembled WGS sequence"/>
</dbReference>
<evidence type="ECO:0000256" key="1">
    <source>
        <dbReference type="ARBA" id="ARBA00001946"/>
    </source>
</evidence>
<feature type="compositionally biased region" description="Low complexity" evidence="10">
    <location>
        <begin position="488"/>
        <end position="501"/>
    </location>
</feature>
<keyword evidence="11" id="KW-0732">Signal</keyword>
<dbReference type="SUPFAM" id="SSF53784">
    <property type="entry name" value="Phosphofructokinase"/>
    <property type="match status" value="1"/>
</dbReference>
<comment type="cofactor">
    <cofactor evidence="1">
        <name>Mg(2+)</name>
        <dbReference type="ChEBI" id="CHEBI:18420"/>
    </cofactor>
</comment>
<dbReference type="InterPro" id="IPR035966">
    <property type="entry name" value="PKF_sf"/>
</dbReference>
<evidence type="ECO:0000256" key="8">
    <source>
        <dbReference type="ARBA" id="ARBA00023152"/>
    </source>
</evidence>
<evidence type="ECO:0000256" key="10">
    <source>
        <dbReference type="SAM" id="MobiDB-lite"/>
    </source>
</evidence>
<keyword evidence="3" id="KW-0963">Cytoplasm</keyword>
<keyword evidence="14" id="KW-1185">Reference proteome</keyword>
<feature type="domain" description="Phosphofructokinase" evidence="12">
    <location>
        <begin position="67"/>
        <end position="396"/>
    </location>
</feature>
<accession>A0A1Q9E0T6</accession>
<comment type="caution">
    <text evidence="13">The sequence shown here is derived from an EMBL/GenBank/DDBJ whole genome shotgun (WGS) entry which is preliminary data.</text>
</comment>
<gene>
    <name evidence="13" type="primary">pfkA2</name>
    <name evidence="13" type="ORF">AK812_SmicGene16236</name>
</gene>
<dbReference type="Gene3D" id="3.40.50.460">
    <property type="entry name" value="Phosphofructokinase domain"/>
    <property type="match status" value="1"/>
</dbReference>
<keyword evidence="8" id="KW-0324">Glycolysis</keyword>
<dbReference type="GO" id="GO:0042802">
    <property type="term" value="F:identical protein binding"/>
    <property type="evidence" value="ECO:0007669"/>
    <property type="project" value="TreeGrafter"/>
</dbReference>
<evidence type="ECO:0000313" key="14">
    <source>
        <dbReference type="Proteomes" id="UP000186817"/>
    </source>
</evidence>
<evidence type="ECO:0000259" key="12">
    <source>
        <dbReference type="Pfam" id="PF00365"/>
    </source>
</evidence>
<dbReference type="GO" id="GO:0003872">
    <property type="term" value="F:6-phosphofructokinase activity"/>
    <property type="evidence" value="ECO:0007669"/>
    <property type="project" value="UniProtKB-EC"/>
</dbReference>
<evidence type="ECO:0000256" key="4">
    <source>
        <dbReference type="ARBA" id="ARBA00022679"/>
    </source>
</evidence>
<keyword evidence="6 13" id="KW-0418">Kinase</keyword>
<feature type="region of interest" description="Disordered" evidence="10">
    <location>
        <begin position="485"/>
        <end position="513"/>
    </location>
</feature>
<proteinExistence type="predicted"/>
<organism evidence="13 14">
    <name type="scientific">Symbiodinium microadriaticum</name>
    <name type="common">Dinoflagellate</name>
    <name type="synonym">Zooxanthella microadriatica</name>
    <dbReference type="NCBI Taxonomy" id="2951"/>
    <lineage>
        <taxon>Eukaryota</taxon>
        <taxon>Sar</taxon>
        <taxon>Alveolata</taxon>
        <taxon>Dinophyceae</taxon>
        <taxon>Suessiales</taxon>
        <taxon>Symbiodiniaceae</taxon>
        <taxon>Symbiodinium</taxon>
    </lineage>
</organism>
<sequence length="824" mass="90646">MKLGRTVWLTLFQAQLVLFCERIQAPDMSWGVMLEGFNDGSWRPQMRRVYPPGSFAMAIEKVEKIEKIAIITGGGDCGGLNAVIKGAAMMACKRGMKAYVIPNGYAGLYNLVNMDSLVQLTPERLDPVSVGMAGSEAGHSRVKIAKIKDPNKYDTVKAGLQKFGIDALVISGGDDTGTIMLDLIKNGIKCIHAPKTMDLDLMSYSVGADSTINRIREFVRDLSTTGRTHNRILVVEVFGRYAGHTAFRGGVAAGADAILIPEVPVDFDLLWADIRTKYFGRVADSDVKAGTYIIVVSEGLKDASGSELVDKSVPPDSSDHFKLAGAGKYVRQELELRMHADPTVAEQMKAHKMYVKGVYEEPEIRTVVPEHLVRCGFTSSYDVKFGHEVGAGAVLLLAEGIQGVTVTNIDAGVVKYMNTDEAIVQRHVNLTEVALYEQLGYCFGRPPPAFTPTFERQSGPIRVATFPAHMPILYRLYRGLPRDRGRGAEAAGADSIAASDAKAPDAEPEDTEVSEFKNLLDQLDLSSAPQVTSGTTVEGHVGSDMPTMSLLPETPCRMRPISFEDRETPPPLPYQTQAVSQMGFHQFQAGQLGVVRCEKVKLTYKSFSRFSSATSFDVMQLFFDFEDLDEMEAVLIFRSQFFNWLRNKSRSIEYSVPQAAETRAQEDGSAKDDFESTASQEEVEQGGADYEPLAEARQERFGALVGKGYKEVVAGQQSQTEATRRANERLDRTAAHWPFEMRDVACLCAKGGSQFVCRIVLAYVSNTLVVKHTQLAPDYDMHRTEVSSLQKVQAKDKQPILLPAFVACVRDPVIQSSRARTDIC</sequence>
<dbReference type="UniPathway" id="UPA00109">
    <property type="reaction ID" value="UER00182"/>
</dbReference>